<reference evidence="6" key="1">
    <citation type="submission" date="2020-09" db="EMBL/GenBank/DDBJ databases">
        <title>Comparative genome analyses of four rice-infecting Rhizoctonia solani isolates reveal extensive enrichment of homogalacturonan modification genes.</title>
        <authorList>
            <person name="Lee D.-Y."/>
            <person name="Jeon J."/>
            <person name="Kim K.-T."/>
            <person name="Cheong K."/>
            <person name="Song H."/>
            <person name="Choi G."/>
            <person name="Ko J."/>
            <person name="Opiyo S.O."/>
            <person name="Zuo S."/>
            <person name="Madhav S."/>
            <person name="Lee Y.-H."/>
            <person name="Wang G.-L."/>
        </authorList>
    </citation>
    <scope>NUCLEOTIDE SEQUENCE</scope>
    <source>
        <strain evidence="6">AG1-IA WGL</strain>
    </source>
</reference>
<name>A0A8H7HKF0_9AGAM</name>
<dbReference type="Pfam" id="PF07653">
    <property type="entry name" value="SH3_2"/>
    <property type="match status" value="1"/>
</dbReference>
<dbReference type="InterPro" id="IPR036028">
    <property type="entry name" value="SH3-like_dom_sf"/>
</dbReference>
<evidence type="ECO:0000313" key="6">
    <source>
        <dbReference type="EMBL" id="KAF8693915.1"/>
    </source>
</evidence>
<organism evidence="6 7">
    <name type="scientific">Rhizoctonia solani</name>
    <dbReference type="NCBI Taxonomy" id="456999"/>
    <lineage>
        <taxon>Eukaryota</taxon>
        <taxon>Fungi</taxon>
        <taxon>Dikarya</taxon>
        <taxon>Basidiomycota</taxon>
        <taxon>Agaricomycotina</taxon>
        <taxon>Agaricomycetes</taxon>
        <taxon>Cantharellales</taxon>
        <taxon>Ceratobasidiaceae</taxon>
        <taxon>Rhizoctonia</taxon>
    </lineage>
</organism>
<sequence length="467" mass="52742">MQNSPLGLGPAQRNGKGEKKTKIIMEDIRPGPAGGVGWGPERRNAEPGSHRGRATERAGWAAKPSRVQIEVRVGGTYRKNGETRVNGAASSGLAMDVVRMEGKQYSKRRTMYCQWNIHVWTQDEERDKTRPERPGISFAAYTGSVAKLHSILDGKNKALGDTVQSATKNLTKGLSRRLSIVVTAHPIELACLNLQSSIKCPICRVVFRGHKIRPVIGALTDSESEAERALWMALKDMTSIDHASRDQFLNDHPVDSLKEERMSERENLELKTKMTQAEELKNKLTMDNIILEANLRKAELKAQTRPFRIRPLPCIPQTEAAVGIETTAHSPSNPQTLKNFELLSENRAASRFNTHSRHQGRSRYESRIPVEFDSKPITRDDHERFARRNPERDMNGNLIRYPTIAVAIRSYVSEQENELSLIVGEWLDLFPDTDLSSRREWIWCGKQDGTVGYVPRRCLFVRSIVES</sequence>
<accession>A0A8H7HKF0</accession>
<dbReference type="AlphaFoldDB" id="A0A8H7HKF0"/>
<proteinExistence type="predicted"/>
<comment type="caution">
    <text evidence="6">The sequence shown here is derived from an EMBL/GenBank/DDBJ whole genome shotgun (WGS) entry which is preliminary data.</text>
</comment>
<feature type="domain" description="SH3" evidence="5">
    <location>
        <begin position="400"/>
        <end position="464"/>
    </location>
</feature>
<evidence type="ECO:0000256" key="2">
    <source>
        <dbReference type="PROSITE-ProRule" id="PRU00192"/>
    </source>
</evidence>
<feature type="region of interest" description="Disordered" evidence="4">
    <location>
        <begin position="1"/>
        <end position="63"/>
    </location>
</feature>
<dbReference type="Proteomes" id="UP000602905">
    <property type="component" value="Unassembled WGS sequence"/>
</dbReference>
<evidence type="ECO:0000256" key="1">
    <source>
        <dbReference type="ARBA" id="ARBA00022443"/>
    </source>
</evidence>
<evidence type="ECO:0000256" key="4">
    <source>
        <dbReference type="SAM" id="MobiDB-lite"/>
    </source>
</evidence>
<dbReference type="SUPFAM" id="SSF50044">
    <property type="entry name" value="SH3-domain"/>
    <property type="match status" value="1"/>
</dbReference>
<evidence type="ECO:0000259" key="5">
    <source>
        <dbReference type="PROSITE" id="PS50002"/>
    </source>
</evidence>
<dbReference type="OrthoDB" id="10065861at2759"/>
<evidence type="ECO:0000313" key="7">
    <source>
        <dbReference type="Proteomes" id="UP000602905"/>
    </source>
</evidence>
<dbReference type="InterPro" id="IPR001452">
    <property type="entry name" value="SH3_domain"/>
</dbReference>
<dbReference type="PROSITE" id="PS50002">
    <property type="entry name" value="SH3"/>
    <property type="match status" value="1"/>
</dbReference>
<feature type="non-terminal residue" evidence="6">
    <location>
        <position position="467"/>
    </location>
</feature>
<keyword evidence="1 2" id="KW-0728">SH3 domain</keyword>
<keyword evidence="3" id="KW-0175">Coiled coil</keyword>
<dbReference type="Gene3D" id="2.30.30.40">
    <property type="entry name" value="SH3 Domains"/>
    <property type="match status" value="1"/>
</dbReference>
<gene>
    <name evidence="6" type="ORF">RHS03_08274</name>
</gene>
<dbReference type="EMBL" id="JACYCD010000465">
    <property type="protein sequence ID" value="KAF8693915.1"/>
    <property type="molecule type" value="Genomic_DNA"/>
</dbReference>
<feature type="compositionally biased region" description="Basic and acidic residues" evidence="4">
    <location>
        <begin position="15"/>
        <end position="29"/>
    </location>
</feature>
<evidence type="ECO:0000256" key="3">
    <source>
        <dbReference type="SAM" id="Coils"/>
    </source>
</evidence>
<feature type="coiled-coil region" evidence="3">
    <location>
        <begin position="263"/>
        <end position="301"/>
    </location>
</feature>
<protein>
    <recommendedName>
        <fullName evidence="5">SH3 domain-containing protein</fullName>
    </recommendedName>
</protein>
<feature type="compositionally biased region" description="Basic and acidic residues" evidence="4">
    <location>
        <begin position="40"/>
        <end position="56"/>
    </location>
</feature>